<protein>
    <submittedName>
        <fullName evidence="1">Alkaline phosphatase PhoX</fullName>
    </submittedName>
</protein>
<keyword evidence="2" id="KW-1185">Reference proteome</keyword>
<proteinExistence type="predicted"/>
<reference evidence="2" key="1">
    <citation type="journal article" date="2019" name="Int. J. Syst. Evol. Microbiol.">
        <title>The Global Catalogue of Microorganisms (GCM) 10K type strain sequencing project: providing services to taxonomists for standard genome sequencing and annotation.</title>
        <authorList>
            <consortium name="The Broad Institute Genomics Platform"/>
            <consortium name="The Broad Institute Genome Sequencing Center for Infectious Disease"/>
            <person name="Wu L."/>
            <person name="Ma J."/>
        </authorList>
    </citation>
    <scope>NUCLEOTIDE SEQUENCE [LARGE SCALE GENOMIC DNA]</scope>
    <source>
        <strain evidence="2">CGMCC 4.1467</strain>
    </source>
</reference>
<dbReference type="SUPFAM" id="SSF63829">
    <property type="entry name" value="Calcium-dependent phosphotriesterase"/>
    <property type="match status" value="1"/>
</dbReference>
<dbReference type="InterPro" id="IPR008557">
    <property type="entry name" value="PhoX"/>
</dbReference>
<dbReference type="EMBL" id="JBHTBS010000014">
    <property type="protein sequence ID" value="MFC7339290.1"/>
    <property type="molecule type" value="Genomic_DNA"/>
</dbReference>
<name>A0ABW2LCI5_9BACT</name>
<gene>
    <name evidence="1" type="ORF">ACFQY0_19005</name>
</gene>
<evidence type="ECO:0000313" key="1">
    <source>
        <dbReference type="EMBL" id="MFC7339290.1"/>
    </source>
</evidence>
<accession>A0ABW2LCI5</accession>
<dbReference type="Pfam" id="PF05787">
    <property type="entry name" value="PhoX"/>
    <property type="match status" value="2"/>
</dbReference>
<evidence type="ECO:0000313" key="2">
    <source>
        <dbReference type="Proteomes" id="UP001596472"/>
    </source>
</evidence>
<comment type="caution">
    <text evidence="1">The sequence shown here is derived from an EMBL/GenBank/DDBJ whole genome shotgun (WGS) entry which is preliminary data.</text>
</comment>
<dbReference type="Proteomes" id="UP001596472">
    <property type="component" value="Unassembled WGS sequence"/>
</dbReference>
<sequence>MIPRRQFLSTTTLAFLALQRYSLAAPSKRVIEPHGPLIPDPQRILDLPKGFSYRVISKVGTRMSDGFKVPGKPDGMAAFPGPDGKVILVRNHELPLTATKLGPFENHLMYPGNLDPALSHDPGKGGNKPYFGGTTNLVFDPASGEIVSEFLSLTGTDRNCAGGAMPWGSWITCEETDNLTRGRGRHHGWCFEVKATATPGLQKATALKALGRFRHEAVALDPETGILYLTEDRSDGLLYRFIPDKQQDFTSGKLQALAIVDKPKADLRNYSSKSRWPVEGKEIKVTWIDLEDTHAPQDDLRVRGHDAGAARFARGEGIHHTPEGIFICCTDGGPSRRGQLFLLQPSGSAEKPDTLSLFLQSEKDDLLTNGDNLCPAPWGGLVVCEDLIDVSFAEHSHVQCVTPEGKIHTLARNAKDKSEFAGCCFSPGGKWLFVNLFAHGLTLAITGPWSV</sequence>
<dbReference type="PANTHER" id="PTHR35399:SF4">
    <property type="entry name" value="MEMBRANE PROTEIN"/>
    <property type="match status" value="1"/>
</dbReference>
<organism evidence="1 2">
    <name type="scientific">Haloferula chungangensis</name>
    <dbReference type="NCBI Taxonomy" id="1048331"/>
    <lineage>
        <taxon>Bacteria</taxon>
        <taxon>Pseudomonadati</taxon>
        <taxon>Verrucomicrobiota</taxon>
        <taxon>Verrucomicrobiia</taxon>
        <taxon>Verrucomicrobiales</taxon>
        <taxon>Verrucomicrobiaceae</taxon>
        <taxon>Haloferula</taxon>
    </lineage>
</organism>
<dbReference type="PANTHER" id="PTHR35399">
    <property type="entry name" value="SLR8030 PROTEIN"/>
    <property type="match status" value="1"/>
</dbReference>
<dbReference type="RefSeq" id="WP_379715826.1">
    <property type="nucleotide sequence ID" value="NZ_JBHTBS010000014.1"/>
</dbReference>